<reference evidence="10" key="1">
    <citation type="submission" date="2022-02" db="EMBL/GenBank/DDBJ databases">
        <authorList>
            <person name="King R."/>
        </authorList>
    </citation>
    <scope>NUCLEOTIDE SEQUENCE</scope>
</reference>
<dbReference type="Proteomes" id="UP001154329">
    <property type="component" value="Chromosome 2"/>
</dbReference>
<keyword evidence="5 7" id="KW-0505">Motor protein</keyword>
<dbReference type="Gene3D" id="1.10.287.1490">
    <property type="match status" value="1"/>
</dbReference>
<feature type="coiled-coil region" evidence="8">
    <location>
        <begin position="547"/>
        <end position="672"/>
    </location>
</feature>
<dbReference type="PANTHER" id="PTHR47968:SF75">
    <property type="entry name" value="CENTROMERE-ASSOCIATED PROTEIN E"/>
    <property type="match status" value="1"/>
</dbReference>
<proteinExistence type="inferred from homology"/>
<dbReference type="InterPro" id="IPR019821">
    <property type="entry name" value="Kinesin_motor_CS"/>
</dbReference>
<feature type="coiled-coil region" evidence="8">
    <location>
        <begin position="1171"/>
        <end position="1259"/>
    </location>
</feature>
<feature type="coiled-coil region" evidence="8">
    <location>
        <begin position="1073"/>
        <end position="1128"/>
    </location>
</feature>
<feature type="coiled-coil region" evidence="8">
    <location>
        <begin position="1650"/>
        <end position="1747"/>
    </location>
</feature>
<comment type="subcellular location">
    <subcellularLocation>
        <location evidence="1">Cytoplasm</location>
        <location evidence="1">Cytoskeleton</location>
    </subcellularLocation>
</comment>
<sequence>MDSCNIKVAIKVRPLNYKEQLDDKVYWKIESDSVIHIDQITKKKNGEQFFFDKVFCDKSTNYDVFDEIVRPIIDRGVQGFNGTVFAYGQTGSGKTFTMSGDQTNPGIIPLAINYMFNAMNNSTSREYLLRACYLEIYNEKVIDLLEKKNNKNQTKKIEIQKDGLHITPLKAIVCQNAQMVIDLMRIGEKNRSIGETDMNERSSRSHTIFRIILESRNIDDDCDGAYQQSVINLVDLAGSERSSQTQSSLERFKEGCKINSSLTTLGLVIQQLSECPDSSQHINFRDSKLTRILQTSLGGNSLTAIICTVTLAVEDQTSNTLSFASRAKKIKNTAKVNENVTDETLLKRYRVQLSKLNKELEGIKQNQFENEEVNEIKYKYQEEKRTNEELKERIMRLQNNMITSAHIDQPSNKKGYHRRRTWGGKLDNTFSSNSILETIEEDVNMHRPSVPSNFGNLNKEFKTPLESFEWDLIRDEDRSSVTESINNENTEHHFSPPSNIPFSVCETPKKVLRERVNNYKNMFEMSMKENNELREFTTLEKQMFYNNNEQLKELTNLRKQVDNLQSEKSESEKMIEKLKYSIQVVENEKRDIEVIMEVQKNMHDKRETELLATIQETREELKLKEDQFKKTISSDNFMAEKQEEIKRLEMKIKEMHQLNNTYINEIDSLKLQLLNKDQQLNLEMSKQSSLLNELSLLKNDAAEVKSVPCAIKFLADKGYFTLRKCEILELDQLLEHIHSTVEHLQQENQSLIDENNNLKLITNEFNIQMENIKQENNELSVKLNSIEENIKLTIKDFSGSSEINVDNSDTKSLIDFAVTHFEENANKVDILSNENLILKEELSSSNAKLNEIKSFVFDNLDCILQSISVMEVESSMEMEKFKKQLSETIEENIFLKSSIQAFNKLTFECVDIIEKVKTNHLKIIDLQEELAISSALKIELHVQIEELNGLNANLQMFIENQTKVGNYINDNLYVKSDKSNYDYSKLDEIQLLLKGNEISTNSNIVLNQLRTELQTVKSNLEDKSNMIVTLEKNNVELLSKYSDLEKYFKSNTNCIEEKEEIEKQLQDKLVINANGLQDALKKLKEMNIKLELNDSEIDKLKTSLNFVKLELDEKLKRIEIENSKFELAQNKKPEEISQLNFVNSNLTAKLYNDNNSESDIYNELLIKTKELENATSQINVLQLKIEEMKINTNSDVSIIERLNHELEEKIKLVDQLKNNKSEELMSNDSDRISELDEIITKLKSELEKKSNNEKTLNNELQVVTVELDDAIIKVDEVKSVINILNINNISYMSVIEELNLELKCIKSTLNEKNELILQLENTNLEFLTKCKNSDDQINKTIADLNVNLEEKIKVENELRDELKSITIELECATVQNNKFQTMVESMEKELTSNVISLEQYKSDLAMKSDLSSKLENVNSELTMKYDKINETMLNNMRENEQNYIDIQNQLQLVTQEKSSIQTDLNLISQKFMEISKDHEMTRKNLENKIQLQVSNYHILYTEFVNLSCDIESLLEHQSIQESNLREEILLKSTELEHLQKQVLESSLQQEYDRLEEEYMLRSRECDEARQKIINFESVLSRNEESEKILRDNLESKCIALEEYKKNVEFLFSRNDSFQVRVNDFEDNVLVGLNEEFDLMKSELSKKTENEKILIEEKANLECVLDRLQEKLANVTKEMELSEERCEDLASIINVLVIEIKDANSVKQRLESCLNDAEHELIKSGDYCENLKFELHNVQRELESACINTECVEKELHNLKCKLNNKIDKKGLNDCDVRNKFIDPLVDYVHDIKLKLTELNSAIISGNPSEKQFRSKVMSVEDNILPHDETLKPTCSFQSDSRDIDIDFEIDNLYKVLKEKNDLINNLQTSKINMENDIVELQCQVKKQFDEINKYVNDITLMENDQKAKSLLVRNLNEELNQVKLLNDELKENNNGPQNEIIKLSNINEKLISDISSMENNLKEKTSLISNLNNELNELKIQYNKLEEHNEANKEQIGHSYDIDSELRNGKRNIINEINLLEPGKITGVLTNHNLSELLDMFVSLIMSKEQQIVTDLVNEHNKIKQLYEDQIKQFQEDIKKGKEWQEQVENDNEKLSLELENLKSQKHNFPNRELKIKELTEKVLEAENVSFNYLNELQELKAQLSKTSEQNYQLLSDEFEVFKTNSELSIQDLKNKLENLTKQYNESLSMYKDQKSCCFSLEDKIEKLQSECDCLKSIIEKKDEDIKNLLEGFQLKTNEYEALIEKYNLQKEEIKMCHEKKINELEFDLSNIKHQMYCTEKMLKEIKKNNEQLLEENSLNLSKIKHMQEDNFAVQKTELEDDSKITKVDKTKFERLEKELKVKSTELENLKTDLIVQTTKLDETEAQCSKLVHALETHNLKNSELEKQLESVYHTSKIKDDKIEDYKVKLKNNEDSLIELNSFTDKLRTILNCNGTISTLYENVCSLMSKCECLEEEIKELKQSNADLDNECESMLEEVKNKDDKITELLTQLDELKQNIELLTEERDFLKNKAEQFKNFNEDVKKLNEEIYGYEQNIYELRKDKGQLIIQHDKELKQLKVELNEVQTKNLELSSEYSKLSETAKMLEKSLKEDIQQLNRCIVDKNAKISTLELFSKTNTDDLKKKNHELENVFKRARDENHMLRREIRRLKEITNVIRVDQCTQTIEEQSLVSSAIVADHKSMIDRIAKFEKDNKMMKMMLHHRKSKIEELEKQLNERH</sequence>
<feature type="coiled-coil region" evidence="8">
    <location>
        <begin position="346"/>
        <end position="400"/>
    </location>
</feature>
<feature type="binding site" evidence="7">
    <location>
        <begin position="88"/>
        <end position="95"/>
    </location>
    <ligand>
        <name>ATP</name>
        <dbReference type="ChEBI" id="CHEBI:30616"/>
    </ligand>
</feature>
<organism evidence="10 11">
    <name type="scientific">Aphis gossypii</name>
    <name type="common">Cotton aphid</name>
    <dbReference type="NCBI Taxonomy" id="80765"/>
    <lineage>
        <taxon>Eukaryota</taxon>
        <taxon>Metazoa</taxon>
        <taxon>Ecdysozoa</taxon>
        <taxon>Arthropoda</taxon>
        <taxon>Hexapoda</taxon>
        <taxon>Insecta</taxon>
        <taxon>Pterygota</taxon>
        <taxon>Neoptera</taxon>
        <taxon>Paraneoptera</taxon>
        <taxon>Hemiptera</taxon>
        <taxon>Sternorrhyncha</taxon>
        <taxon>Aphidomorpha</taxon>
        <taxon>Aphidoidea</taxon>
        <taxon>Aphididae</taxon>
        <taxon>Aphidini</taxon>
        <taxon>Aphis</taxon>
        <taxon>Aphis</taxon>
    </lineage>
</organism>
<dbReference type="GO" id="GO:0008017">
    <property type="term" value="F:microtubule binding"/>
    <property type="evidence" value="ECO:0007669"/>
    <property type="project" value="InterPro"/>
</dbReference>
<gene>
    <name evidence="10" type="ORF">APHIGO_LOCUS5345</name>
</gene>
<evidence type="ECO:0000256" key="2">
    <source>
        <dbReference type="ARBA" id="ARBA00022741"/>
    </source>
</evidence>
<evidence type="ECO:0000256" key="4">
    <source>
        <dbReference type="ARBA" id="ARBA00023054"/>
    </source>
</evidence>
<dbReference type="GO" id="GO:0005524">
    <property type="term" value="F:ATP binding"/>
    <property type="evidence" value="ECO:0007669"/>
    <property type="project" value="UniProtKB-UniRule"/>
</dbReference>
<feature type="coiled-coil region" evidence="8">
    <location>
        <begin position="1429"/>
        <end position="1456"/>
    </location>
</feature>
<evidence type="ECO:0000256" key="5">
    <source>
        <dbReference type="ARBA" id="ARBA00023175"/>
    </source>
</evidence>
<evidence type="ECO:0000256" key="6">
    <source>
        <dbReference type="ARBA" id="ARBA00023212"/>
    </source>
</evidence>
<dbReference type="GO" id="GO:0005874">
    <property type="term" value="C:microtubule"/>
    <property type="evidence" value="ECO:0007669"/>
    <property type="project" value="TreeGrafter"/>
</dbReference>
<evidence type="ECO:0000313" key="10">
    <source>
        <dbReference type="EMBL" id="CAH1723943.1"/>
    </source>
</evidence>
<dbReference type="InterPro" id="IPR027417">
    <property type="entry name" value="P-loop_NTPase"/>
</dbReference>
<keyword evidence="6" id="KW-0963">Cytoplasm</keyword>
<keyword evidence="11" id="KW-1185">Reference proteome</keyword>
<feature type="coiled-coil region" evidence="8">
    <location>
        <begin position="2333"/>
        <end position="2367"/>
    </location>
</feature>
<dbReference type="EMBL" id="OU899035">
    <property type="protein sequence ID" value="CAH1723943.1"/>
    <property type="molecule type" value="Genomic_DNA"/>
</dbReference>
<keyword evidence="2 7" id="KW-0547">Nucleotide-binding</keyword>
<dbReference type="GO" id="GO:0000278">
    <property type="term" value="P:mitotic cell cycle"/>
    <property type="evidence" value="ECO:0007669"/>
    <property type="project" value="TreeGrafter"/>
</dbReference>
<dbReference type="SMART" id="SM00129">
    <property type="entry name" value="KISc"/>
    <property type="match status" value="1"/>
</dbReference>
<feature type="coiled-coil region" evidence="8">
    <location>
        <begin position="1295"/>
        <end position="1389"/>
    </location>
</feature>
<keyword evidence="6" id="KW-0206">Cytoskeleton</keyword>
<dbReference type="PROSITE" id="PS50067">
    <property type="entry name" value="KINESIN_MOTOR_2"/>
    <property type="match status" value="1"/>
</dbReference>
<dbReference type="PROSITE" id="PS00411">
    <property type="entry name" value="KINESIN_MOTOR_1"/>
    <property type="match status" value="1"/>
</dbReference>
<reference evidence="10" key="2">
    <citation type="submission" date="2022-10" db="EMBL/GenBank/DDBJ databases">
        <authorList>
            <consortium name="ENA_rothamsted_submissions"/>
            <consortium name="culmorum"/>
            <person name="King R."/>
        </authorList>
    </citation>
    <scope>NUCLEOTIDE SEQUENCE</scope>
</reference>
<feature type="coiled-coil region" evidence="8">
    <location>
        <begin position="1856"/>
        <end position="1883"/>
    </location>
</feature>
<feature type="coiled-coil region" evidence="8">
    <location>
        <begin position="2451"/>
        <end position="2583"/>
    </location>
</feature>
<dbReference type="PRINTS" id="PR00380">
    <property type="entry name" value="KINESINHEAVY"/>
</dbReference>
<dbReference type="InterPro" id="IPR036961">
    <property type="entry name" value="Kinesin_motor_dom_sf"/>
</dbReference>
<evidence type="ECO:0000256" key="7">
    <source>
        <dbReference type="PROSITE-ProRule" id="PRU00283"/>
    </source>
</evidence>
<keyword evidence="4 8" id="KW-0175">Coiled coil</keyword>
<dbReference type="Pfam" id="PF00225">
    <property type="entry name" value="Kinesin"/>
    <property type="match status" value="1"/>
</dbReference>
<dbReference type="GO" id="GO:0007018">
    <property type="term" value="P:microtubule-based movement"/>
    <property type="evidence" value="ECO:0007669"/>
    <property type="project" value="InterPro"/>
</dbReference>
<feature type="coiled-coil region" evidence="8">
    <location>
        <begin position="734"/>
        <end position="789"/>
    </location>
</feature>
<dbReference type="Gene3D" id="3.40.850.10">
    <property type="entry name" value="Kinesin motor domain"/>
    <property type="match status" value="1"/>
</dbReference>
<protein>
    <recommendedName>
        <fullName evidence="9">Kinesin motor domain-containing protein</fullName>
    </recommendedName>
</protein>
<dbReference type="SUPFAM" id="SSF52540">
    <property type="entry name" value="P-loop containing nucleoside triphosphate hydrolases"/>
    <property type="match status" value="1"/>
</dbReference>
<evidence type="ECO:0000256" key="3">
    <source>
        <dbReference type="ARBA" id="ARBA00022840"/>
    </source>
</evidence>
<feature type="coiled-coil region" evidence="8">
    <location>
        <begin position="2620"/>
        <end position="2654"/>
    </location>
</feature>
<evidence type="ECO:0000256" key="8">
    <source>
        <dbReference type="SAM" id="Coils"/>
    </source>
</evidence>
<name>A0A9P0IYE1_APHGO</name>
<accession>A0A9P0IYE1</accession>
<feature type="coiled-coil region" evidence="8">
    <location>
        <begin position="1544"/>
        <end position="1571"/>
    </location>
</feature>
<comment type="similarity">
    <text evidence="7">Belongs to the TRAFAC class myosin-kinesin ATPase superfamily. Kinesin family.</text>
</comment>
<keyword evidence="3 7" id="KW-0067">ATP-binding</keyword>
<feature type="coiled-coil region" evidence="8">
    <location>
        <begin position="1006"/>
        <end position="1040"/>
    </location>
</feature>
<evidence type="ECO:0000259" key="9">
    <source>
        <dbReference type="PROSITE" id="PS50067"/>
    </source>
</evidence>
<feature type="coiled-coil region" evidence="8">
    <location>
        <begin position="2057"/>
        <end position="2105"/>
    </location>
</feature>
<dbReference type="GO" id="GO:0003777">
    <property type="term" value="F:microtubule motor activity"/>
    <property type="evidence" value="ECO:0007669"/>
    <property type="project" value="InterPro"/>
</dbReference>
<feature type="domain" description="Kinesin motor" evidence="9">
    <location>
        <begin position="5"/>
        <end position="330"/>
    </location>
</feature>
<evidence type="ECO:0000313" key="11">
    <source>
        <dbReference type="Proteomes" id="UP001154329"/>
    </source>
</evidence>
<dbReference type="InterPro" id="IPR001752">
    <property type="entry name" value="Kinesin_motor_dom"/>
</dbReference>
<evidence type="ECO:0000256" key="1">
    <source>
        <dbReference type="ARBA" id="ARBA00004245"/>
    </source>
</evidence>
<dbReference type="PANTHER" id="PTHR47968">
    <property type="entry name" value="CENTROMERE PROTEIN E"/>
    <property type="match status" value="1"/>
</dbReference>
<feature type="coiled-coil region" evidence="8">
    <location>
        <begin position="1908"/>
        <end position="1995"/>
    </location>
</feature>
<dbReference type="InterPro" id="IPR027640">
    <property type="entry name" value="Kinesin-like_fam"/>
</dbReference>
<feature type="coiled-coil region" evidence="8">
    <location>
        <begin position="2130"/>
        <end position="2225"/>
    </location>
</feature>